<sequence length="178" mass="17410">MSGGSMADPDGTVPPDGAPGPGSAPRAGGFEPSVSADGTWRPINAGAAPSPVPAPMTPPTATPSPAEPTTEPAAAAGPPPAEPASPPEPVPPATQTLPAAPFPAVPPPDPTGDERVDAALGGLAGLAGAPVHGHVEIFEDVHRRLQDILTSVDQEPAGPPVPRPPGPGIVPPRHGGRP</sequence>
<proteinExistence type="predicted"/>
<dbReference type="AlphaFoldDB" id="A0A1H6BU88"/>
<dbReference type="EMBL" id="FNVO01000008">
    <property type="protein sequence ID" value="SEG64291.1"/>
    <property type="molecule type" value="Genomic_DNA"/>
</dbReference>
<feature type="region of interest" description="Disordered" evidence="1">
    <location>
        <begin position="148"/>
        <end position="178"/>
    </location>
</feature>
<organism evidence="2 3">
    <name type="scientific">Thermomonospora echinospora</name>
    <dbReference type="NCBI Taxonomy" id="1992"/>
    <lineage>
        <taxon>Bacteria</taxon>
        <taxon>Bacillati</taxon>
        <taxon>Actinomycetota</taxon>
        <taxon>Actinomycetes</taxon>
        <taxon>Streptosporangiales</taxon>
        <taxon>Thermomonosporaceae</taxon>
        <taxon>Thermomonospora</taxon>
    </lineage>
</organism>
<dbReference type="Proteomes" id="UP000236723">
    <property type="component" value="Unassembled WGS sequence"/>
</dbReference>
<evidence type="ECO:0000313" key="3">
    <source>
        <dbReference type="Proteomes" id="UP000236723"/>
    </source>
</evidence>
<protein>
    <submittedName>
        <fullName evidence="2">Uncharacterized protein</fullName>
    </submittedName>
</protein>
<keyword evidence="3" id="KW-1185">Reference proteome</keyword>
<evidence type="ECO:0000313" key="2">
    <source>
        <dbReference type="EMBL" id="SEG64291.1"/>
    </source>
</evidence>
<reference evidence="3" key="1">
    <citation type="submission" date="2016-10" db="EMBL/GenBank/DDBJ databases">
        <authorList>
            <person name="Varghese N."/>
            <person name="Submissions S."/>
        </authorList>
    </citation>
    <scope>NUCLEOTIDE SEQUENCE [LARGE SCALE GENOMIC DNA]</scope>
    <source>
        <strain evidence="3">DSM 43163</strain>
    </source>
</reference>
<name>A0A1H6BU88_9ACTN</name>
<feature type="compositionally biased region" description="Pro residues" evidence="1">
    <location>
        <begin position="100"/>
        <end position="110"/>
    </location>
</feature>
<evidence type="ECO:0000256" key="1">
    <source>
        <dbReference type="SAM" id="MobiDB-lite"/>
    </source>
</evidence>
<gene>
    <name evidence="2" type="ORF">SAMN04489712_10811</name>
</gene>
<feature type="compositionally biased region" description="Low complexity" evidence="1">
    <location>
        <begin position="67"/>
        <end position="76"/>
    </location>
</feature>
<feature type="compositionally biased region" description="Pro residues" evidence="1">
    <location>
        <begin position="157"/>
        <end position="170"/>
    </location>
</feature>
<feature type="region of interest" description="Disordered" evidence="1">
    <location>
        <begin position="1"/>
        <end position="119"/>
    </location>
</feature>
<feature type="compositionally biased region" description="Pro residues" evidence="1">
    <location>
        <begin position="77"/>
        <end position="92"/>
    </location>
</feature>
<dbReference type="PRINTS" id="PR01217">
    <property type="entry name" value="PRICHEXTENSN"/>
</dbReference>
<feature type="compositionally biased region" description="Pro residues" evidence="1">
    <location>
        <begin position="50"/>
        <end position="66"/>
    </location>
</feature>
<accession>A0A1H6BU88</accession>